<evidence type="ECO:0000259" key="1">
    <source>
        <dbReference type="PROSITE" id="PS51186"/>
    </source>
</evidence>
<dbReference type="GO" id="GO:0016747">
    <property type="term" value="F:acyltransferase activity, transferring groups other than amino-acyl groups"/>
    <property type="evidence" value="ECO:0007669"/>
    <property type="project" value="InterPro"/>
</dbReference>
<dbReference type="SUPFAM" id="SSF55729">
    <property type="entry name" value="Acyl-CoA N-acyltransferases (Nat)"/>
    <property type="match status" value="1"/>
</dbReference>
<dbReference type="AlphaFoldDB" id="B3G4F3"/>
<dbReference type="Gene3D" id="3.40.630.30">
    <property type="match status" value="1"/>
</dbReference>
<reference evidence="2" key="1">
    <citation type="journal article" date="2008" name="Science">
        <title>Massive horizontal gene transfer in bdelloid rotifers.</title>
        <authorList>
            <person name="Gladyshev E.A."/>
            <person name="Meselson M.S."/>
            <person name="Arkhipova I.R."/>
        </authorList>
    </citation>
    <scope>NUCLEOTIDE SEQUENCE</scope>
</reference>
<proteinExistence type="predicted"/>
<dbReference type="Pfam" id="PF00583">
    <property type="entry name" value="Acetyltransf_1"/>
    <property type="match status" value="1"/>
</dbReference>
<dbReference type="EMBL" id="EU643479">
    <property type="protein sequence ID" value="ACD54701.1"/>
    <property type="molecule type" value="Genomic_DNA"/>
</dbReference>
<name>B3G4F3_ADIVA</name>
<sequence>MNSHSTNNRFVLRNATDSDNVSLAKLNQQTFFETYVNDYSTRYTKSDIKNYFNSSVSPESFAKTISDPKQATWIIEDRTNGKFAAFANAGPCKMTLPEIEKGKDGEIYRLYVLRHYQDDKLGETLMNVSLSWLEKQYPGRPIWLGVWKENLKAQEFHKQYNFKKVGERFYQIGEYKRPSFIMKKESSPK</sequence>
<dbReference type="InterPro" id="IPR016181">
    <property type="entry name" value="Acyl_CoA_acyltransferase"/>
</dbReference>
<organism evidence="2">
    <name type="scientific">Adineta vaga</name>
    <name type="common">Rotifer</name>
    <name type="synonym">Callidina vaga</name>
    <dbReference type="NCBI Taxonomy" id="104782"/>
    <lineage>
        <taxon>Eukaryota</taxon>
        <taxon>Metazoa</taxon>
        <taxon>Spiralia</taxon>
        <taxon>Gnathifera</taxon>
        <taxon>Rotifera</taxon>
        <taxon>Eurotatoria</taxon>
        <taxon>Bdelloidea</taxon>
        <taxon>Adinetida</taxon>
        <taxon>Adinetidae</taxon>
        <taxon>Adineta</taxon>
    </lineage>
</organism>
<keyword evidence="2" id="KW-0808">Transferase</keyword>
<accession>B3G4F3</accession>
<feature type="domain" description="N-acetyltransferase" evidence="1">
    <location>
        <begin position="10"/>
        <end position="187"/>
    </location>
</feature>
<dbReference type="InterPro" id="IPR000182">
    <property type="entry name" value="GNAT_dom"/>
</dbReference>
<evidence type="ECO:0000313" key="2">
    <source>
        <dbReference type="EMBL" id="ACD54701.1"/>
    </source>
</evidence>
<protein>
    <submittedName>
        <fullName evidence="2">GCN5-related N-acetyltransferase-like protein</fullName>
    </submittedName>
</protein>
<dbReference type="PROSITE" id="PS51186">
    <property type="entry name" value="GNAT"/>
    <property type="match status" value="1"/>
</dbReference>